<dbReference type="SUPFAM" id="SSF54928">
    <property type="entry name" value="RNA-binding domain, RBD"/>
    <property type="match status" value="1"/>
</dbReference>
<organism evidence="5 6">
    <name type="scientific">Neurospora hispaniola</name>
    <dbReference type="NCBI Taxonomy" id="588809"/>
    <lineage>
        <taxon>Eukaryota</taxon>
        <taxon>Fungi</taxon>
        <taxon>Dikarya</taxon>
        <taxon>Ascomycota</taxon>
        <taxon>Pezizomycotina</taxon>
        <taxon>Sordariomycetes</taxon>
        <taxon>Sordariomycetidae</taxon>
        <taxon>Sordariales</taxon>
        <taxon>Sordariaceae</taxon>
        <taxon>Neurospora</taxon>
    </lineage>
</organism>
<sequence length="713" mass="78889">MAQARDMGFNPSSPHSSSGCADSYKHEGTPDTRLTAFSPDDNSAASNKLLNRTLTLSTATSQDAHSRRFHSHTSSDGYSVAPASGSDKDPFVSTSSISKQDQKLSPTASSFLPVSVSGPLVAHGSVNGPQNGMQGLLNTVQPSYAQQDSPKAADKLSTDLNISRYLVFYSSQPIRIADVEEYLRKLERLGSPVQGKHHAVQEGVRVLLRLTDIRDARKVHDNVQLGNPDWRATYIAPVDFFHFASPGASVDPVSEGQLLVLAFPGSGYAFPYAQSQVEAIVYNFLQDEGELFAFQRLTDSTQGLFKAIVEFSDVDVAVAVVSKFNGFTVNGIQLLLTLCQPDTPALGLASADAYNNPPRPQVQDITSIFQNMSVARTPQSTRPLVGGGRVTQSPANISVPQQQIAMYPVVYQTPINSGNRYVLDQTPTRDHSVAPLTPLTPISGGLSVMSSSIYTPPATPMAMQNDYTSPRSMQQFGRPDGRRQNAMRVSRSPYHNAAGHHNHVDVNRIREGIDVRTTIMLRNIPNKVDQAMLKRIIDESSWGKYDFMYLRIDFANDCNVGYAFINFVDPLDIVDFVNTRGNQRWNCFKSDKVAEISYATIQGKDCLVQKFRNSSVMLEAPHYRPKLYFTSNGPRPDLAGQEEPFPEPDNQSKMKRSCENAEHVGLFTPNAGQHFRDEQRRRRSQYDRGTRLAALEEYDYDTQTQPQAIYPAQ</sequence>
<feature type="region of interest" description="Disordered" evidence="3">
    <location>
        <begin position="58"/>
        <end position="104"/>
    </location>
</feature>
<dbReference type="RefSeq" id="XP_062694152.1">
    <property type="nucleotide sequence ID" value="XM_062834741.1"/>
</dbReference>
<gene>
    <name evidence="5" type="ORF">B0T23DRAFT_313394</name>
</gene>
<evidence type="ECO:0000256" key="3">
    <source>
        <dbReference type="SAM" id="MobiDB-lite"/>
    </source>
</evidence>
<accession>A0AAJ0IA50</accession>
<feature type="compositionally biased region" description="Basic and acidic residues" evidence="3">
    <location>
        <begin position="674"/>
        <end position="689"/>
    </location>
</feature>
<dbReference type="GO" id="GO:0003723">
    <property type="term" value="F:RNA binding"/>
    <property type="evidence" value="ECO:0007669"/>
    <property type="project" value="UniProtKB-UniRule"/>
</dbReference>
<feature type="compositionally biased region" description="Polar residues" evidence="3">
    <location>
        <begin position="92"/>
        <end position="104"/>
    </location>
</feature>
<feature type="region of interest" description="Disordered" evidence="3">
    <location>
        <begin position="631"/>
        <end position="689"/>
    </location>
</feature>
<dbReference type="EMBL" id="JAULSX010000003">
    <property type="protein sequence ID" value="KAK3494723.1"/>
    <property type="molecule type" value="Genomic_DNA"/>
</dbReference>
<evidence type="ECO:0000256" key="1">
    <source>
        <dbReference type="ARBA" id="ARBA00022884"/>
    </source>
</evidence>
<dbReference type="CDD" id="cd12532">
    <property type="entry name" value="RRM3_MEI2_fungi"/>
    <property type="match status" value="1"/>
</dbReference>
<keyword evidence="1 2" id="KW-0694">RNA-binding</keyword>
<evidence type="ECO:0000313" key="5">
    <source>
        <dbReference type="EMBL" id="KAK3494723.1"/>
    </source>
</evidence>
<reference evidence="5 6" key="1">
    <citation type="journal article" date="2023" name="Mol. Phylogenet. Evol.">
        <title>Genome-scale phylogeny and comparative genomics of the fungal order Sordariales.</title>
        <authorList>
            <person name="Hensen N."/>
            <person name="Bonometti L."/>
            <person name="Westerberg I."/>
            <person name="Brannstrom I.O."/>
            <person name="Guillou S."/>
            <person name="Cros-Aarteil S."/>
            <person name="Calhoun S."/>
            <person name="Haridas S."/>
            <person name="Kuo A."/>
            <person name="Mondo S."/>
            <person name="Pangilinan J."/>
            <person name="Riley R."/>
            <person name="LaButti K."/>
            <person name="Andreopoulos B."/>
            <person name="Lipzen A."/>
            <person name="Chen C."/>
            <person name="Yan M."/>
            <person name="Daum C."/>
            <person name="Ng V."/>
            <person name="Clum A."/>
            <person name="Steindorff A."/>
            <person name="Ohm R.A."/>
            <person name="Martin F."/>
            <person name="Silar P."/>
            <person name="Natvig D.O."/>
            <person name="Lalanne C."/>
            <person name="Gautier V."/>
            <person name="Ament-Velasquez S.L."/>
            <person name="Kruys A."/>
            <person name="Hutchinson M.I."/>
            <person name="Powell A.J."/>
            <person name="Barry K."/>
            <person name="Miller A.N."/>
            <person name="Grigoriev I.V."/>
            <person name="Debuchy R."/>
            <person name="Gladieux P."/>
            <person name="Hiltunen Thoren M."/>
            <person name="Johannesson H."/>
        </authorList>
    </citation>
    <scope>NUCLEOTIDE SEQUENCE [LARGE SCALE GENOMIC DNA]</scope>
    <source>
        <strain evidence="5 6">FGSC 10403</strain>
    </source>
</reference>
<proteinExistence type="predicted"/>
<dbReference type="Proteomes" id="UP001285908">
    <property type="component" value="Unassembled WGS sequence"/>
</dbReference>
<evidence type="ECO:0000313" key="6">
    <source>
        <dbReference type="Proteomes" id="UP001285908"/>
    </source>
</evidence>
<feature type="compositionally biased region" description="Polar residues" evidence="3">
    <location>
        <begin position="10"/>
        <end position="20"/>
    </location>
</feature>
<name>A0AAJ0IA50_9PEZI</name>
<dbReference type="AlphaFoldDB" id="A0AAJ0IA50"/>
<dbReference type="PANTHER" id="PTHR23189">
    <property type="entry name" value="RNA RECOGNITION MOTIF-CONTAINING"/>
    <property type="match status" value="1"/>
</dbReference>
<feature type="domain" description="RRM" evidence="4">
    <location>
        <begin position="517"/>
        <end position="613"/>
    </location>
</feature>
<evidence type="ECO:0000256" key="2">
    <source>
        <dbReference type="PROSITE-ProRule" id="PRU00176"/>
    </source>
</evidence>
<dbReference type="InterPro" id="IPR007201">
    <property type="entry name" value="Mei2-like_Rrm_C"/>
</dbReference>
<dbReference type="Pfam" id="PF04059">
    <property type="entry name" value="RRM_2"/>
    <property type="match status" value="1"/>
</dbReference>
<protein>
    <submittedName>
        <fullName evidence="5">RNA recognition motif 2-domain-containing protein</fullName>
    </submittedName>
</protein>
<evidence type="ECO:0000259" key="4">
    <source>
        <dbReference type="PROSITE" id="PS50102"/>
    </source>
</evidence>
<dbReference type="GeneID" id="87872363"/>
<feature type="compositionally biased region" description="Basic and acidic residues" evidence="3">
    <location>
        <begin position="650"/>
        <end position="662"/>
    </location>
</feature>
<dbReference type="PROSITE" id="PS50102">
    <property type="entry name" value="RRM"/>
    <property type="match status" value="1"/>
</dbReference>
<dbReference type="PROSITE" id="PS51257">
    <property type="entry name" value="PROKAR_LIPOPROTEIN"/>
    <property type="match status" value="1"/>
</dbReference>
<dbReference type="InterPro" id="IPR000504">
    <property type="entry name" value="RRM_dom"/>
</dbReference>
<comment type="caution">
    <text evidence="5">The sequence shown here is derived from an EMBL/GenBank/DDBJ whole genome shotgun (WGS) entry which is preliminary data.</text>
</comment>
<keyword evidence="6" id="KW-1185">Reference proteome</keyword>
<feature type="region of interest" description="Disordered" evidence="3">
    <location>
        <begin position="1"/>
        <end position="45"/>
    </location>
</feature>
<dbReference type="InterPro" id="IPR034862">
    <property type="entry name" value="Fungal_Mei2-like_RRM3"/>
</dbReference>
<dbReference type="InterPro" id="IPR035979">
    <property type="entry name" value="RBD_domain_sf"/>
</dbReference>